<evidence type="ECO:0000256" key="5">
    <source>
        <dbReference type="ARBA" id="ARBA00022840"/>
    </source>
</evidence>
<dbReference type="AlphaFoldDB" id="A0A1G1WW56"/>
<dbReference type="PROSITE" id="PS00152">
    <property type="entry name" value="ATPASE_ALPHA_BETA"/>
    <property type="match status" value="1"/>
</dbReference>
<comment type="caution">
    <text evidence="12">The sequence shown here is derived from an EMBL/GenBank/DDBJ whole genome shotgun (WGS) entry which is preliminary data.</text>
</comment>
<keyword evidence="3" id="KW-0813">Transport</keyword>
<reference evidence="12 13" key="1">
    <citation type="journal article" date="2016" name="Nat. Commun.">
        <title>Thousands of microbial genomes shed light on interconnected biogeochemical processes in an aquifer system.</title>
        <authorList>
            <person name="Anantharaman K."/>
            <person name="Brown C.T."/>
            <person name="Hug L.A."/>
            <person name="Sharon I."/>
            <person name="Castelle C.J."/>
            <person name="Probst A.J."/>
            <person name="Thomas B.C."/>
            <person name="Singh A."/>
            <person name="Wilkins M.J."/>
            <person name="Karaoz U."/>
            <person name="Brodie E.L."/>
            <person name="Williams K.H."/>
            <person name="Hubbard S.S."/>
            <person name="Banfield J.F."/>
        </authorList>
    </citation>
    <scope>NUCLEOTIDE SEQUENCE [LARGE SCALE GENOMIC DNA]</scope>
</reference>
<keyword evidence="7" id="KW-0406">Ion transport</keyword>
<keyword evidence="9" id="KW-0139">CF(1)</keyword>
<evidence type="ECO:0000256" key="2">
    <source>
        <dbReference type="ARBA" id="ARBA00008936"/>
    </source>
</evidence>
<sequence length="461" mass="50692">MNTQRFIGTIKQISGPTILVSRDSGSAAAHEILVSEHNREVKLEVFAQSQDQVSCIVLSNPKDLYRGMELEGSGAELTVPVGKQTLGRVMNAFGEVQDGKEKLDFKIARSVYNEPPKIISVRKDIEILETGIKIIDFMTPILKGSKVGFIGGAGVGKTVLLTEILLNITKGRSGVSIFAGVGERIREGQELYERLGKLGVLAKTSILLGQMNESAANRFYSALAATTLAEYFRDVESQDVLFFLDNMFRFVQAGNELSQTMGSVPSEQFYQPTLQSEISYVQDRLVSTKSGSITSLQTIYVPADDLSDPGVGAVMSFLDTTIVLSREAQQLGLYPAVDIYQSSSENIREEIIGVEHKDLLMRFQQYLDDYKRLSHIVSIIGESELSTDERLIFARTKKMINYLTQPFTVTSAQTGRPGVFVKKETLLGDVRLILTGAYDEVPPESLAYIGSLADAKARAAK</sequence>
<dbReference type="InterPro" id="IPR036121">
    <property type="entry name" value="ATPase_F1/V1/A1_a/bsu_N_sf"/>
</dbReference>
<evidence type="ECO:0000313" key="12">
    <source>
        <dbReference type="EMBL" id="OGY31387.1"/>
    </source>
</evidence>
<dbReference type="InterPro" id="IPR003593">
    <property type="entry name" value="AAA+_ATPase"/>
</dbReference>
<dbReference type="SUPFAM" id="SSF50615">
    <property type="entry name" value="N-terminal domain of alpha and beta subunits of F1 ATP synthase"/>
    <property type="match status" value="1"/>
</dbReference>
<dbReference type="STRING" id="1802605.A3A61_04065"/>
<name>A0A1G1WW56_9BACT</name>
<dbReference type="SMART" id="SM00382">
    <property type="entry name" value="AAA"/>
    <property type="match status" value="1"/>
</dbReference>
<comment type="subcellular location">
    <subcellularLocation>
        <location evidence="1">Membrane</location>
    </subcellularLocation>
</comment>
<accession>A0A1G1WW56</accession>
<evidence type="ECO:0000313" key="13">
    <source>
        <dbReference type="Proteomes" id="UP000177718"/>
    </source>
</evidence>
<evidence type="ECO:0000256" key="9">
    <source>
        <dbReference type="ARBA" id="ARBA00023196"/>
    </source>
</evidence>
<keyword evidence="10" id="KW-0066">ATP synthesis</keyword>
<keyword evidence="8" id="KW-0472">Membrane</keyword>
<evidence type="ECO:0000256" key="1">
    <source>
        <dbReference type="ARBA" id="ARBA00004370"/>
    </source>
</evidence>
<evidence type="ECO:0000256" key="8">
    <source>
        <dbReference type="ARBA" id="ARBA00023136"/>
    </source>
</evidence>
<evidence type="ECO:0000256" key="10">
    <source>
        <dbReference type="ARBA" id="ARBA00023310"/>
    </source>
</evidence>
<evidence type="ECO:0000256" key="6">
    <source>
        <dbReference type="ARBA" id="ARBA00022967"/>
    </source>
</evidence>
<dbReference type="InterPro" id="IPR024034">
    <property type="entry name" value="ATPase_F1/V1_b/a_C"/>
</dbReference>
<keyword evidence="4" id="KW-0547">Nucleotide-binding</keyword>
<dbReference type="InterPro" id="IPR050053">
    <property type="entry name" value="ATPase_alpha/beta_chains"/>
</dbReference>
<dbReference type="GO" id="GO:0046933">
    <property type="term" value="F:proton-transporting ATP synthase activity, rotational mechanism"/>
    <property type="evidence" value="ECO:0007669"/>
    <property type="project" value="TreeGrafter"/>
</dbReference>
<dbReference type="SUPFAM" id="SSF52540">
    <property type="entry name" value="P-loop containing nucleoside triphosphate hydrolases"/>
    <property type="match status" value="1"/>
</dbReference>
<evidence type="ECO:0000256" key="3">
    <source>
        <dbReference type="ARBA" id="ARBA00022448"/>
    </source>
</evidence>
<dbReference type="InterPro" id="IPR055190">
    <property type="entry name" value="ATP-synt_VA_C"/>
</dbReference>
<dbReference type="GO" id="GO:0045259">
    <property type="term" value="C:proton-transporting ATP synthase complex"/>
    <property type="evidence" value="ECO:0007669"/>
    <property type="project" value="UniProtKB-KW"/>
</dbReference>
<dbReference type="InterPro" id="IPR000194">
    <property type="entry name" value="ATPase_F1/V1/A1_a/bsu_nucl-bd"/>
</dbReference>
<dbReference type="InterPro" id="IPR020003">
    <property type="entry name" value="ATPase_a/bsu_AS"/>
</dbReference>
<dbReference type="Pfam" id="PF00006">
    <property type="entry name" value="ATP-synt_ab"/>
    <property type="match status" value="1"/>
</dbReference>
<proteinExistence type="inferred from homology"/>
<dbReference type="EMBL" id="MHDB01000032">
    <property type="protein sequence ID" value="OGY31387.1"/>
    <property type="molecule type" value="Genomic_DNA"/>
</dbReference>
<dbReference type="SUPFAM" id="SSF47917">
    <property type="entry name" value="C-terminal domain of alpha and beta subunits of F1 ATP synthase"/>
    <property type="match status" value="1"/>
</dbReference>
<dbReference type="Gene3D" id="1.10.1140.10">
    <property type="entry name" value="Bovine Mitochondrial F1-atpase, Atp Synthase Beta Chain, Chain D, domain 3"/>
    <property type="match status" value="1"/>
</dbReference>
<dbReference type="Pfam" id="PF22919">
    <property type="entry name" value="ATP-synt_VA_C"/>
    <property type="match status" value="1"/>
</dbReference>
<dbReference type="InterPro" id="IPR027417">
    <property type="entry name" value="P-loop_NTPase"/>
</dbReference>
<dbReference type="PANTHER" id="PTHR15184:SF71">
    <property type="entry name" value="ATP SYNTHASE SUBUNIT BETA, MITOCHONDRIAL"/>
    <property type="match status" value="1"/>
</dbReference>
<evidence type="ECO:0000259" key="11">
    <source>
        <dbReference type="SMART" id="SM00382"/>
    </source>
</evidence>
<protein>
    <submittedName>
        <fullName evidence="12">F0F1 ATP synthase subunit beta</fullName>
    </submittedName>
</protein>
<dbReference type="GO" id="GO:0005524">
    <property type="term" value="F:ATP binding"/>
    <property type="evidence" value="ECO:0007669"/>
    <property type="project" value="UniProtKB-KW"/>
</dbReference>
<organism evidence="12 13">
    <name type="scientific">Candidatus Woykebacteria bacterium RIFCSPLOWO2_01_FULL_43_14</name>
    <dbReference type="NCBI Taxonomy" id="1802605"/>
    <lineage>
        <taxon>Bacteria</taxon>
        <taxon>Candidatus Woykeibacteriota</taxon>
    </lineage>
</organism>
<evidence type="ECO:0000256" key="7">
    <source>
        <dbReference type="ARBA" id="ARBA00023065"/>
    </source>
</evidence>
<comment type="similarity">
    <text evidence="2">Belongs to the ATPase alpha/beta chains family.</text>
</comment>
<keyword evidence="6" id="KW-1278">Translocase</keyword>
<dbReference type="PANTHER" id="PTHR15184">
    <property type="entry name" value="ATP SYNTHASE"/>
    <property type="match status" value="1"/>
</dbReference>
<feature type="domain" description="AAA+ ATPase" evidence="11">
    <location>
        <begin position="143"/>
        <end position="406"/>
    </location>
</feature>
<keyword evidence="5" id="KW-0067">ATP-binding</keyword>
<gene>
    <name evidence="12" type="ORF">A3A61_04065</name>
</gene>
<evidence type="ECO:0000256" key="4">
    <source>
        <dbReference type="ARBA" id="ARBA00022741"/>
    </source>
</evidence>
<dbReference type="Gene3D" id="3.40.50.300">
    <property type="entry name" value="P-loop containing nucleotide triphosphate hydrolases"/>
    <property type="match status" value="1"/>
</dbReference>
<dbReference type="Proteomes" id="UP000177718">
    <property type="component" value="Unassembled WGS sequence"/>
</dbReference>